<name>A0AAD6W0W0_9ROSI</name>
<dbReference type="Proteomes" id="UP001164929">
    <property type="component" value="Chromosome 6"/>
</dbReference>
<dbReference type="AlphaFoldDB" id="A0AAD6W0W0"/>
<gene>
    <name evidence="1" type="ORF">NC653_017376</name>
</gene>
<proteinExistence type="predicted"/>
<accession>A0AAD6W0W0</accession>
<evidence type="ECO:0000313" key="2">
    <source>
        <dbReference type="Proteomes" id="UP001164929"/>
    </source>
</evidence>
<comment type="caution">
    <text evidence="1">The sequence shown here is derived from an EMBL/GenBank/DDBJ whole genome shotgun (WGS) entry which is preliminary data.</text>
</comment>
<protein>
    <submittedName>
        <fullName evidence="1">Uncharacterized protein</fullName>
    </submittedName>
</protein>
<keyword evidence="2" id="KW-1185">Reference proteome</keyword>
<evidence type="ECO:0000313" key="1">
    <source>
        <dbReference type="EMBL" id="KAJ6994546.1"/>
    </source>
</evidence>
<dbReference type="EMBL" id="JAQIZT010000006">
    <property type="protein sequence ID" value="KAJ6994546.1"/>
    <property type="molecule type" value="Genomic_DNA"/>
</dbReference>
<sequence>MVILALPNLSTQTRSTNRNVVISAFIPQLINSAPPSLKISKPYS</sequence>
<organism evidence="1 2">
    <name type="scientific">Populus alba x Populus x berolinensis</name>
    <dbReference type="NCBI Taxonomy" id="444605"/>
    <lineage>
        <taxon>Eukaryota</taxon>
        <taxon>Viridiplantae</taxon>
        <taxon>Streptophyta</taxon>
        <taxon>Embryophyta</taxon>
        <taxon>Tracheophyta</taxon>
        <taxon>Spermatophyta</taxon>
        <taxon>Magnoliopsida</taxon>
        <taxon>eudicotyledons</taxon>
        <taxon>Gunneridae</taxon>
        <taxon>Pentapetalae</taxon>
        <taxon>rosids</taxon>
        <taxon>fabids</taxon>
        <taxon>Malpighiales</taxon>
        <taxon>Salicaceae</taxon>
        <taxon>Saliceae</taxon>
        <taxon>Populus</taxon>
    </lineage>
</organism>
<reference evidence="1" key="1">
    <citation type="journal article" date="2023" name="Mol. Ecol. Resour.">
        <title>Chromosome-level genome assembly of a triploid poplar Populus alba 'Berolinensis'.</title>
        <authorList>
            <person name="Chen S."/>
            <person name="Yu Y."/>
            <person name="Wang X."/>
            <person name="Wang S."/>
            <person name="Zhang T."/>
            <person name="Zhou Y."/>
            <person name="He R."/>
            <person name="Meng N."/>
            <person name="Wang Y."/>
            <person name="Liu W."/>
            <person name="Liu Z."/>
            <person name="Liu J."/>
            <person name="Guo Q."/>
            <person name="Huang H."/>
            <person name="Sederoff R.R."/>
            <person name="Wang G."/>
            <person name="Qu G."/>
            <person name="Chen S."/>
        </authorList>
    </citation>
    <scope>NUCLEOTIDE SEQUENCE</scope>
    <source>
        <strain evidence="1">SC-2020</strain>
    </source>
</reference>